<evidence type="ECO:0000313" key="2">
    <source>
        <dbReference type="Proteomes" id="UP000468864"/>
    </source>
</evidence>
<accession>A0A6N9ZE13</accession>
<comment type="caution">
    <text evidence="1">The sequence shown here is derived from an EMBL/GenBank/DDBJ whole genome shotgun (WGS) entry which is preliminary data.</text>
</comment>
<organism evidence="1 2">
    <name type="scientific">Rhizobium laguerreae</name>
    <dbReference type="NCBI Taxonomy" id="1076926"/>
    <lineage>
        <taxon>Bacteria</taxon>
        <taxon>Pseudomonadati</taxon>
        <taxon>Pseudomonadota</taxon>
        <taxon>Alphaproteobacteria</taxon>
        <taxon>Hyphomicrobiales</taxon>
        <taxon>Rhizobiaceae</taxon>
        <taxon>Rhizobium/Agrobacterium group</taxon>
        <taxon>Rhizobium</taxon>
    </lineage>
</organism>
<evidence type="ECO:0000313" key="1">
    <source>
        <dbReference type="EMBL" id="NEH91309.1"/>
    </source>
</evidence>
<reference evidence="1 2" key="1">
    <citation type="submission" date="2019-12" db="EMBL/GenBank/DDBJ databases">
        <title>Rhizobium genotypes associated with high levels of biological nitrogen fixation by grain legumes in a temperate-maritime cropping system.</title>
        <authorList>
            <person name="Maluk M."/>
            <person name="Francesc Ferrando Molina F."/>
            <person name="Lopez Del Egido L."/>
            <person name="Lafos M."/>
            <person name="Langarica-Fuentes A."/>
            <person name="Gebre Yohannes G."/>
            <person name="Young M.W."/>
            <person name="Martin P."/>
            <person name="Gantlett R."/>
            <person name="Kenicer G."/>
            <person name="Hawes C."/>
            <person name="Begg G.S."/>
            <person name="Quilliam R.S."/>
            <person name="Squire G.R."/>
            <person name="Poole P.S."/>
            <person name="Young P.W."/>
            <person name="Iannetta P.M."/>
            <person name="James E.K."/>
        </authorList>
    </citation>
    <scope>NUCLEOTIDE SEQUENCE [LARGE SCALE GENOMIC DNA]</scope>
    <source>
        <strain evidence="1 2">JHI2449</strain>
    </source>
</reference>
<protein>
    <submittedName>
        <fullName evidence="1">Uncharacterized protein</fullName>
    </submittedName>
</protein>
<dbReference type="Proteomes" id="UP000468864">
    <property type="component" value="Unassembled WGS sequence"/>
</dbReference>
<proteinExistence type="predicted"/>
<name>A0A6N9ZE13_9HYPH</name>
<sequence>MTVLMDPSRFVRRKVARADHCGIGNRRFAMGRAGKDAVAVFLIGVPTASTFGGEKEGQVAVAKGKVQGGVIGLAGHVQRLD</sequence>
<dbReference type="EMBL" id="WUEP01000006">
    <property type="protein sequence ID" value="NEH91309.1"/>
    <property type="molecule type" value="Genomic_DNA"/>
</dbReference>
<gene>
    <name evidence="1" type="ORF">GR206_09690</name>
</gene>
<dbReference type="AlphaFoldDB" id="A0A6N9ZE13"/>